<dbReference type="KEGG" id="spg:SpyM3_0672"/>
<dbReference type="EMBL" id="AE014074">
    <property type="protein sequence ID" value="AAM79279.1"/>
    <property type="molecule type" value="Genomic_DNA"/>
</dbReference>
<dbReference type="HOGENOM" id="CLU_114564_1_0_9"/>
<name>A0A0H2UUA2_STRP3</name>
<dbReference type="AlphaFoldDB" id="A0A0H2UUA2"/>
<accession>A0A0H2UUA2</accession>
<dbReference type="RefSeq" id="WP_011054412.1">
    <property type="nucleotide sequence ID" value="NC_004070.1"/>
</dbReference>
<reference evidence="1 2" key="1">
    <citation type="journal article" date="2002" name="Proc. Natl. Acad. Sci. U.S.A.">
        <title>Genome sequence of a serotype M3 strain of group A Streptococcus: phage-encoded toxins, the high-virulence phenotype, and clone emergence.</title>
        <authorList>
            <person name="Beres S.B."/>
            <person name="Sylva G.L."/>
            <person name="Barbian K.D."/>
            <person name="Lei B."/>
            <person name="Hoff J.S."/>
            <person name="Mammarella N.D."/>
            <person name="Liu M.Y."/>
            <person name="Smoot J.C."/>
            <person name="Porcella S.F."/>
            <person name="Parkins L.D."/>
            <person name="Campbell D.S."/>
            <person name="Smith T.M."/>
            <person name="McCormick J.K."/>
            <person name="Leung D.Y."/>
            <person name="Schlievert P.M."/>
            <person name="Musser J.M."/>
        </authorList>
    </citation>
    <scope>NUCLEOTIDE SEQUENCE [LARGE SCALE GENOMIC DNA]</scope>
    <source>
        <strain evidence="2">ATCC BAA-595 / MGAS315</strain>
    </source>
</reference>
<dbReference type="Proteomes" id="UP000000564">
    <property type="component" value="Chromosome"/>
</dbReference>
<gene>
    <name evidence="1" type="ordered locus">SpyM3_0672</name>
</gene>
<evidence type="ECO:0000313" key="2">
    <source>
        <dbReference type="Proteomes" id="UP000000564"/>
    </source>
</evidence>
<sequence>MTKQQIEKLADLLPPFAATLYLDMIPEFQEGYASYVYQTPKQDIQKRRIKQLTKNFERLLDTPSFYVMPVTRKTAEQLLVDKGLAYHLLSTVAANQVFAAAVNEDQTLFQVLRNGARVAFVILQEKGEFLEMTLGILETVTENEVPAAIVEAVQTYLLADMQEKLPSLSIMVSQESSKLFYQEQEFVLLAKGCKPGNENDSDVCQLVKYFSKP</sequence>
<protein>
    <submittedName>
        <fullName evidence="1">Uncharacterized protein</fullName>
    </submittedName>
</protein>
<proteinExistence type="predicted"/>
<organism evidence="1 2">
    <name type="scientific">Streptococcus pyogenes serotype M3 (strain ATCC BAA-595 / MGAS315)</name>
    <dbReference type="NCBI Taxonomy" id="198466"/>
    <lineage>
        <taxon>Bacteria</taxon>
        <taxon>Bacillati</taxon>
        <taxon>Bacillota</taxon>
        <taxon>Bacilli</taxon>
        <taxon>Lactobacillales</taxon>
        <taxon>Streptococcaceae</taxon>
        <taxon>Streptococcus</taxon>
    </lineage>
</organism>
<evidence type="ECO:0000313" key="1">
    <source>
        <dbReference type="EMBL" id="AAM79279.1"/>
    </source>
</evidence>